<keyword evidence="2 3" id="KW-0694">RNA-binding</keyword>
<dbReference type="InterPro" id="IPR020081">
    <property type="entry name" value="SsrA-bd_prot_CS"/>
</dbReference>
<dbReference type="NCBIfam" id="NF003843">
    <property type="entry name" value="PRK05422.1"/>
    <property type="match status" value="1"/>
</dbReference>
<comment type="caution">
    <text evidence="4">The sequence shown here is derived from an EMBL/GenBank/DDBJ whole genome shotgun (WGS) entry which is preliminary data.</text>
</comment>
<dbReference type="Pfam" id="PF01668">
    <property type="entry name" value="SmpB"/>
    <property type="match status" value="1"/>
</dbReference>
<protein>
    <recommendedName>
        <fullName evidence="3">SsrA-binding protein</fullName>
    </recommendedName>
    <alternativeName>
        <fullName evidence="3">Small protein B</fullName>
    </alternativeName>
</protein>
<sequence>MKKGEMAMKIISNNKKAYHDYFILDTYEAGIELKGTEIKSVRLGNVNLKDAFIRIKDNEAFVENMHISPYSHGNRFNHEPRRNRKLLLHKKEILKISNKIKEGGLTVVPTKLYFNTGSKAKLEIAIARGKKLYDKRQDIKERDSKREIQRALKNY</sequence>
<comment type="similarity">
    <text evidence="3">Belongs to the SmpB family.</text>
</comment>
<dbReference type="SUPFAM" id="SSF74982">
    <property type="entry name" value="Small protein B (SmpB)"/>
    <property type="match status" value="1"/>
</dbReference>
<evidence type="ECO:0000313" key="5">
    <source>
        <dbReference type="Proteomes" id="UP000886724"/>
    </source>
</evidence>
<comment type="function">
    <text evidence="3">Required for rescue of stalled ribosomes mediated by trans-translation. Binds to transfer-messenger RNA (tmRNA), required for stable association of tmRNA with ribosomes. tmRNA and SmpB together mimic tRNA shape, replacing the anticodon stem-loop with SmpB. tmRNA is encoded by the ssrA gene; the 2 termini fold to resemble tRNA(Ala) and it encodes a 'tag peptide', a short internal open reading frame. During trans-translation Ala-aminoacylated tmRNA acts like a tRNA, entering the A-site of stalled ribosomes, displacing the stalled mRNA. The ribosome then switches to translate the ORF on the tmRNA; the nascent peptide is terminated with the 'tag peptide' encoded by the tmRNA and targeted for degradation. The ribosome is freed to recommence translation, which seems to be the essential function of trans-translation.</text>
</comment>
<dbReference type="GO" id="GO:0070930">
    <property type="term" value="P:trans-translation-dependent protein tagging"/>
    <property type="evidence" value="ECO:0007669"/>
    <property type="project" value="TreeGrafter"/>
</dbReference>
<comment type="subcellular location">
    <subcellularLocation>
        <location evidence="3">Cytoplasm</location>
    </subcellularLocation>
    <text evidence="3">The tmRNA-SmpB complex associates with stalled 70S ribosomes.</text>
</comment>
<reference evidence="4" key="2">
    <citation type="submission" date="2021-04" db="EMBL/GenBank/DDBJ databases">
        <authorList>
            <person name="Gilroy R."/>
        </authorList>
    </citation>
    <scope>NUCLEOTIDE SEQUENCE</scope>
    <source>
        <strain evidence="4">ChiGjej1B1-14440</strain>
    </source>
</reference>
<proteinExistence type="inferred from homology"/>
<dbReference type="PROSITE" id="PS01317">
    <property type="entry name" value="SSRP"/>
    <property type="match status" value="1"/>
</dbReference>
<evidence type="ECO:0000313" key="4">
    <source>
        <dbReference type="EMBL" id="HIX82090.1"/>
    </source>
</evidence>
<organism evidence="4 5">
    <name type="scientific">Candidatus Erysipelatoclostridium merdavium</name>
    <dbReference type="NCBI Taxonomy" id="2838566"/>
    <lineage>
        <taxon>Bacteria</taxon>
        <taxon>Bacillati</taxon>
        <taxon>Bacillota</taxon>
        <taxon>Erysipelotrichia</taxon>
        <taxon>Erysipelotrichales</taxon>
        <taxon>Erysipelotrichales incertae sedis</taxon>
    </lineage>
</organism>
<keyword evidence="1 3" id="KW-0963">Cytoplasm</keyword>
<dbReference type="NCBIfam" id="TIGR00086">
    <property type="entry name" value="smpB"/>
    <property type="match status" value="1"/>
</dbReference>
<dbReference type="GO" id="GO:0003723">
    <property type="term" value="F:RNA binding"/>
    <property type="evidence" value="ECO:0007669"/>
    <property type="project" value="UniProtKB-UniRule"/>
</dbReference>
<evidence type="ECO:0000256" key="1">
    <source>
        <dbReference type="ARBA" id="ARBA00022490"/>
    </source>
</evidence>
<dbReference type="PANTHER" id="PTHR30308:SF2">
    <property type="entry name" value="SSRA-BINDING PROTEIN"/>
    <property type="match status" value="1"/>
</dbReference>
<dbReference type="Proteomes" id="UP000886724">
    <property type="component" value="Unassembled WGS sequence"/>
</dbReference>
<reference evidence="4" key="1">
    <citation type="journal article" date="2021" name="PeerJ">
        <title>Extensive microbial diversity within the chicken gut microbiome revealed by metagenomics and culture.</title>
        <authorList>
            <person name="Gilroy R."/>
            <person name="Ravi A."/>
            <person name="Getino M."/>
            <person name="Pursley I."/>
            <person name="Horton D.L."/>
            <person name="Alikhan N.F."/>
            <person name="Baker D."/>
            <person name="Gharbi K."/>
            <person name="Hall N."/>
            <person name="Watson M."/>
            <person name="Adriaenssens E.M."/>
            <person name="Foster-Nyarko E."/>
            <person name="Jarju S."/>
            <person name="Secka A."/>
            <person name="Antonio M."/>
            <person name="Oren A."/>
            <person name="Chaudhuri R.R."/>
            <person name="La Ragione R."/>
            <person name="Hildebrand F."/>
            <person name="Pallen M.J."/>
        </authorList>
    </citation>
    <scope>NUCLEOTIDE SEQUENCE</scope>
    <source>
        <strain evidence="4">ChiGjej1B1-14440</strain>
    </source>
</reference>
<dbReference type="AlphaFoldDB" id="A0A9D2BMF1"/>
<dbReference type="Gene3D" id="2.40.280.10">
    <property type="match status" value="1"/>
</dbReference>
<dbReference type="GO" id="GO:0005829">
    <property type="term" value="C:cytosol"/>
    <property type="evidence" value="ECO:0007669"/>
    <property type="project" value="TreeGrafter"/>
</dbReference>
<dbReference type="HAMAP" id="MF_00023">
    <property type="entry name" value="SmpB"/>
    <property type="match status" value="1"/>
</dbReference>
<evidence type="ECO:0000256" key="2">
    <source>
        <dbReference type="ARBA" id="ARBA00022884"/>
    </source>
</evidence>
<dbReference type="CDD" id="cd09294">
    <property type="entry name" value="SmpB"/>
    <property type="match status" value="1"/>
</dbReference>
<gene>
    <name evidence="3 4" type="primary">smpB</name>
    <name evidence="4" type="ORF">H9980_09010</name>
</gene>
<dbReference type="InterPro" id="IPR000037">
    <property type="entry name" value="SsrA-bd_prot"/>
</dbReference>
<dbReference type="EMBL" id="DXET01000201">
    <property type="protein sequence ID" value="HIX82090.1"/>
    <property type="molecule type" value="Genomic_DNA"/>
</dbReference>
<dbReference type="InterPro" id="IPR023620">
    <property type="entry name" value="SmpB"/>
</dbReference>
<accession>A0A9D2BMF1</accession>
<name>A0A9D2BMF1_9FIRM</name>
<evidence type="ECO:0000256" key="3">
    <source>
        <dbReference type="HAMAP-Rule" id="MF_00023"/>
    </source>
</evidence>
<dbReference type="GO" id="GO:0070929">
    <property type="term" value="P:trans-translation"/>
    <property type="evidence" value="ECO:0007669"/>
    <property type="project" value="UniProtKB-UniRule"/>
</dbReference>
<dbReference type="PANTHER" id="PTHR30308">
    <property type="entry name" value="TMRNA-BINDING COMPONENT OF TRANS-TRANSLATION TAGGING COMPLEX"/>
    <property type="match status" value="1"/>
</dbReference>